<dbReference type="Pfam" id="PF02686">
    <property type="entry name" value="GatC"/>
    <property type="match status" value="1"/>
</dbReference>
<reference evidence="1 2" key="1">
    <citation type="journal article" date="2016" name="Nat. Commun.">
        <title>Thousands of microbial genomes shed light on interconnected biogeochemical processes in an aquifer system.</title>
        <authorList>
            <person name="Anantharaman K."/>
            <person name="Brown C.T."/>
            <person name="Hug L.A."/>
            <person name="Sharon I."/>
            <person name="Castelle C.J."/>
            <person name="Probst A.J."/>
            <person name="Thomas B.C."/>
            <person name="Singh A."/>
            <person name="Wilkins M.J."/>
            <person name="Karaoz U."/>
            <person name="Brodie E.L."/>
            <person name="Williams K.H."/>
            <person name="Hubbard S.S."/>
            <person name="Banfield J.F."/>
        </authorList>
    </citation>
    <scope>NUCLEOTIDE SEQUENCE [LARGE SCALE GENOMIC DNA]</scope>
</reference>
<organism evidence="1 2">
    <name type="scientific">Candidatus Kaiserbacteria bacterium RIFCSPLOWO2_01_FULL_55_19</name>
    <dbReference type="NCBI Taxonomy" id="1798516"/>
    <lineage>
        <taxon>Bacteria</taxon>
        <taxon>Candidatus Kaiseribacteriota</taxon>
    </lineage>
</organism>
<evidence type="ECO:0000313" key="2">
    <source>
        <dbReference type="Proteomes" id="UP000176714"/>
    </source>
</evidence>
<dbReference type="GO" id="GO:0006450">
    <property type="term" value="P:regulation of translational fidelity"/>
    <property type="evidence" value="ECO:0007669"/>
    <property type="project" value="InterPro"/>
</dbReference>
<evidence type="ECO:0000313" key="1">
    <source>
        <dbReference type="EMBL" id="OGG76309.1"/>
    </source>
</evidence>
<evidence type="ECO:0008006" key="3">
    <source>
        <dbReference type="Google" id="ProtNLM"/>
    </source>
</evidence>
<gene>
    <name evidence="1" type="ORF">A2950_01770</name>
</gene>
<dbReference type="STRING" id="1798516.A2950_01770"/>
<proteinExistence type="predicted"/>
<comment type="caution">
    <text evidence="1">The sequence shown here is derived from an EMBL/GenBank/DDBJ whole genome shotgun (WGS) entry which is preliminary data.</text>
</comment>
<protein>
    <recommendedName>
        <fullName evidence="3">Aspartyl/glutamyl-tRNA(Asn/Gln) amidotransferase subunit C</fullName>
    </recommendedName>
</protein>
<dbReference type="SUPFAM" id="SSF141000">
    <property type="entry name" value="Glu-tRNAGln amidotransferase C subunit"/>
    <property type="match status" value="1"/>
</dbReference>
<dbReference type="EMBL" id="MFMD01000034">
    <property type="protein sequence ID" value="OGG76309.1"/>
    <property type="molecule type" value="Genomic_DNA"/>
</dbReference>
<accession>A0A1F6ERU2</accession>
<dbReference type="Gene3D" id="1.10.20.60">
    <property type="entry name" value="Glu-tRNAGln amidotransferase C subunit, N-terminal domain"/>
    <property type="match status" value="1"/>
</dbReference>
<dbReference type="InterPro" id="IPR036113">
    <property type="entry name" value="Asp/Glu-ADT_sf_sub_c"/>
</dbReference>
<name>A0A1F6ERU2_9BACT</name>
<sequence>MATREEVTKLAALARVRVKETELDTFTSEFDSILAYIGQLEKLDLPQGRRGEKPALRNVMREDGEPHAAGAYTKKLVAQFRAREGDALSVKQIISHE</sequence>
<dbReference type="AlphaFoldDB" id="A0A1F6ERU2"/>
<dbReference type="InterPro" id="IPR003837">
    <property type="entry name" value="GatC"/>
</dbReference>
<dbReference type="Proteomes" id="UP000176714">
    <property type="component" value="Unassembled WGS sequence"/>
</dbReference>